<gene>
    <name evidence="2" type="ORF">D2V05_11795</name>
    <name evidence="3" type="ORF">FQ017_11685</name>
</gene>
<keyword evidence="5" id="KW-1185">Reference proteome</keyword>
<comment type="caution">
    <text evidence="2">The sequence shown here is derived from an EMBL/GenBank/DDBJ whole genome shotgun (WGS) entry which is preliminary data.</text>
</comment>
<reference evidence="2 4" key="1">
    <citation type="submission" date="2018-08" db="EMBL/GenBank/DDBJ databases">
        <title>Proposal of Muricauda 72 sp.nov. and Muricauda NH166 sp.nov., isolated from seawater.</title>
        <authorList>
            <person name="Cheng H."/>
            <person name="Wu Y.-H."/>
            <person name="Guo L.-L."/>
            <person name="Xu X.-W."/>
        </authorList>
    </citation>
    <scope>NUCLEOTIDE SEQUENCE [LARGE SCALE GENOMIC DNA]</scope>
    <source>
        <strain evidence="2 4">72</strain>
    </source>
</reference>
<sequence>MKLKSILIIIGQVITVLLFLLLGFLLIDMKIPGNGAICDPEQIMLLRTWIFFILLGIGLFINSWIFYSKWKKYRIGIISMVLFFFFLSIFLRQIIMLINYGKEINLIEGNDPVYIKIKLYDNGKFFAYTYDASCESENIGTYKLTDNKLIFKFKREKSEYLGTEYRIENNLVDCLDCENKYQLKIK</sequence>
<dbReference type="OrthoDB" id="1451911at2"/>
<keyword evidence="1" id="KW-0472">Membrane</keyword>
<dbReference type="Proteomes" id="UP000266691">
    <property type="component" value="Unassembled WGS sequence"/>
</dbReference>
<dbReference type="AlphaFoldDB" id="A0A3A1NJA6"/>
<dbReference type="RefSeq" id="WP_119647855.1">
    <property type="nucleotide sequence ID" value="NZ_QXFI01000026.1"/>
</dbReference>
<accession>A0A3A1NJA6</accession>
<dbReference type="EMBL" id="QXFI01000026">
    <property type="protein sequence ID" value="RIV44163.1"/>
    <property type="molecule type" value="Genomic_DNA"/>
</dbReference>
<name>A0A3A1NJA6_9FLAO</name>
<feature type="transmembrane region" description="Helical" evidence="1">
    <location>
        <begin position="6"/>
        <end position="27"/>
    </location>
</feature>
<evidence type="ECO:0000313" key="5">
    <source>
        <dbReference type="Proteomes" id="UP000321621"/>
    </source>
</evidence>
<protein>
    <submittedName>
        <fullName evidence="2">Uncharacterized protein</fullName>
    </submittedName>
</protein>
<reference evidence="3 5" key="2">
    <citation type="submission" date="2019-07" db="EMBL/GenBank/DDBJ databases">
        <title>Draft genome of two Muricauda strains isolated from deep sea.</title>
        <authorList>
            <person name="Sun C."/>
        </authorList>
    </citation>
    <scope>NUCLEOTIDE SEQUENCE [LARGE SCALE GENOMIC DNA]</scope>
    <source>
        <strain evidence="3 5">72</strain>
    </source>
</reference>
<keyword evidence="1" id="KW-0812">Transmembrane</keyword>
<evidence type="ECO:0000313" key="3">
    <source>
        <dbReference type="EMBL" id="TXJ94074.1"/>
    </source>
</evidence>
<proteinExistence type="predicted"/>
<evidence type="ECO:0000313" key="2">
    <source>
        <dbReference type="EMBL" id="RIV44163.1"/>
    </source>
</evidence>
<feature type="transmembrane region" description="Helical" evidence="1">
    <location>
        <begin position="48"/>
        <end position="67"/>
    </location>
</feature>
<dbReference type="EMBL" id="VNWK01000026">
    <property type="protein sequence ID" value="TXJ94074.1"/>
    <property type="molecule type" value="Genomic_DNA"/>
</dbReference>
<dbReference type="Proteomes" id="UP000321621">
    <property type="component" value="Unassembled WGS sequence"/>
</dbReference>
<keyword evidence="1" id="KW-1133">Transmembrane helix</keyword>
<organism evidence="2 4">
    <name type="scientific">Flagellimonas pelagia</name>
    <dbReference type="NCBI Taxonomy" id="2306998"/>
    <lineage>
        <taxon>Bacteria</taxon>
        <taxon>Pseudomonadati</taxon>
        <taxon>Bacteroidota</taxon>
        <taxon>Flavobacteriia</taxon>
        <taxon>Flavobacteriales</taxon>
        <taxon>Flavobacteriaceae</taxon>
        <taxon>Flagellimonas</taxon>
    </lineage>
</organism>
<evidence type="ECO:0000256" key="1">
    <source>
        <dbReference type="SAM" id="Phobius"/>
    </source>
</evidence>
<feature type="transmembrane region" description="Helical" evidence="1">
    <location>
        <begin position="73"/>
        <end position="91"/>
    </location>
</feature>
<evidence type="ECO:0000313" key="4">
    <source>
        <dbReference type="Proteomes" id="UP000266691"/>
    </source>
</evidence>